<feature type="domain" description="MULE transposase" evidence="2">
    <location>
        <begin position="189"/>
        <end position="231"/>
    </location>
</feature>
<evidence type="ECO:0000313" key="3">
    <source>
        <dbReference type="EMBL" id="KAK9053505.1"/>
    </source>
</evidence>
<dbReference type="InterPro" id="IPR018289">
    <property type="entry name" value="MULE_transposase_dom"/>
</dbReference>
<feature type="region of interest" description="Disordered" evidence="1">
    <location>
        <begin position="1"/>
        <end position="65"/>
    </location>
</feature>
<evidence type="ECO:0000313" key="4">
    <source>
        <dbReference type="Proteomes" id="UP001408789"/>
    </source>
</evidence>
<dbReference type="PANTHER" id="PTHR47718:SF12">
    <property type="entry name" value="PROTEIN FAR1-RELATED SEQUENCE"/>
    <property type="match status" value="1"/>
</dbReference>
<keyword evidence="4" id="KW-1185">Reference proteome</keyword>
<dbReference type="PANTHER" id="PTHR47718">
    <property type="entry name" value="OS01G0519700 PROTEIN"/>
    <property type="match status" value="1"/>
</dbReference>
<accession>A0AAP0GN33</accession>
<proteinExistence type="predicted"/>
<dbReference type="Proteomes" id="UP001408789">
    <property type="component" value="Unassembled WGS sequence"/>
</dbReference>
<gene>
    <name evidence="3" type="ORF">SSX86_030139</name>
</gene>
<feature type="compositionally biased region" description="Basic and acidic residues" evidence="1">
    <location>
        <begin position="26"/>
        <end position="63"/>
    </location>
</feature>
<evidence type="ECO:0000259" key="2">
    <source>
        <dbReference type="Pfam" id="PF10551"/>
    </source>
</evidence>
<dbReference type="AlphaFoldDB" id="A0AAP0GN33"/>
<name>A0AAP0GN33_9ASTR</name>
<evidence type="ECO:0000256" key="1">
    <source>
        <dbReference type="SAM" id="MobiDB-lite"/>
    </source>
</evidence>
<dbReference type="EMBL" id="JBCNJP010000027">
    <property type="protein sequence ID" value="KAK9053505.1"/>
    <property type="molecule type" value="Genomic_DNA"/>
</dbReference>
<comment type="caution">
    <text evidence="3">The sequence shown here is derived from an EMBL/GenBank/DDBJ whole genome shotgun (WGS) entry which is preliminary data.</text>
</comment>
<dbReference type="Pfam" id="PF10551">
    <property type="entry name" value="MULE"/>
    <property type="match status" value="1"/>
</dbReference>
<organism evidence="3 4">
    <name type="scientific">Deinandra increscens subsp. villosa</name>
    <dbReference type="NCBI Taxonomy" id="3103831"/>
    <lineage>
        <taxon>Eukaryota</taxon>
        <taxon>Viridiplantae</taxon>
        <taxon>Streptophyta</taxon>
        <taxon>Embryophyta</taxon>
        <taxon>Tracheophyta</taxon>
        <taxon>Spermatophyta</taxon>
        <taxon>Magnoliopsida</taxon>
        <taxon>eudicotyledons</taxon>
        <taxon>Gunneridae</taxon>
        <taxon>Pentapetalae</taxon>
        <taxon>asterids</taxon>
        <taxon>campanulids</taxon>
        <taxon>Asterales</taxon>
        <taxon>Asteraceae</taxon>
        <taxon>Asteroideae</taxon>
        <taxon>Heliantheae alliance</taxon>
        <taxon>Madieae</taxon>
        <taxon>Madiinae</taxon>
        <taxon>Deinandra</taxon>
    </lineage>
</organism>
<reference evidence="3 4" key="1">
    <citation type="submission" date="2024-04" db="EMBL/GenBank/DDBJ databases">
        <title>The reference genome of an endangered Asteraceae, Deinandra increscens subsp. villosa, native to the Central Coast of California.</title>
        <authorList>
            <person name="Guilliams M."/>
            <person name="Hasenstab-Lehman K."/>
            <person name="Meyer R."/>
            <person name="Mcevoy S."/>
        </authorList>
    </citation>
    <scope>NUCLEOTIDE SEQUENCE [LARGE SCALE GENOMIC DNA]</scope>
    <source>
        <tissue evidence="3">Leaf</tissue>
    </source>
</reference>
<protein>
    <recommendedName>
        <fullName evidence="2">MULE transposase domain-containing protein</fullName>
    </recommendedName>
</protein>
<sequence length="287" mass="32872">MAIEDQVQGGEIKEHDSMVSYQSDSSQDHESIDGVESFDKSYEDSSQEHESNTEHDIDERNETNADQGSSLVIANEDSTVPISTPVKRNNLDRVLEPADTSGVNHEDSVSSNFYYSPNGTRYRTPSVPSDIKPKLNSKFDSWEKAYAFYEAYAEQAGFSTNLVFGDVIAFDATYDTNLYKMVFVPFTGFLEAHDGQQPMLILTDQDPAIKKAARSVLDKTTHRLCTWHITQRLPLKVYGDLLKNTKLRAEFHKLVWNVDIKPETFEERWKLLLERYNLQDHEWLGKM</sequence>